<gene>
    <name evidence="1" type="ORF">Gaeavirus8_11</name>
</gene>
<organism evidence="1">
    <name type="scientific">Gaeavirus sp</name>
    <dbReference type="NCBI Taxonomy" id="2487767"/>
    <lineage>
        <taxon>Viruses</taxon>
        <taxon>Varidnaviria</taxon>
        <taxon>Bamfordvirae</taxon>
        <taxon>Nucleocytoviricota</taxon>
        <taxon>Megaviricetes</taxon>
        <taxon>Imitervirales</taxon>
        <taxon>Mimiviridae</taxon>
        <taxon>Klosneuvirinae</taxon>
    </lineage>
</organism>
<proteinExistence type="predicted"/>
<name>A0A3G4ZYZ5_9VIRU</name>
<dbReference type="InterPro" id="IPR036249">
    <property type="entry name" value="Thioredoxin-like_sf"/>
</dbReference>
<reference evidence="1" key="1">
    <citation type="submission" date="2018-10" db="EMBL/GenBank/DDBJ databases">
        <title>Hidden diversity of soil giant viruses.</title>
        <authorList>
            <person name="Schulz F."/>
            <person name="Alteio L."/>
            <person name="Goudeau D."/>
            <person name="Ryan E.M."/>
            <person name="Malmstrom R.R."/>
            <person name="Blanchard J."/>
            <person name="Woyke T."/>
        </authorList>
    </citation>
    <scope>NUCLEOTIDE SEQUENCE</scope>
    <source>
        <strain evidence="1">GAV1</strain>
    </source>
</reference>
<protein>
    <recommendedName>
        <fullName evidence="2">Thioredoxin domain-containing protein</fullName>
    </recommendedName>
</protein>
<evidence type="ECO:0000313" key="1">
    <source>
        <dbReference type="EMBL" id="AYV80080.1"/>
    </source>
</evidence>
<accession>A0A3G4ZYZ5</accession>
<sequence>MPDKVTIILAKSKGCPHCTHFTPIFDAASEKIKSNSDLKETDIKFESYELSDEQISKQFNDDHPGLLDNLQGYPTVYMEVKRGNNIRTDFISHTVSENGNDKKAVNEFINNIVNQYKTSTSDKKDIYMSSDDRMNPRMQRMDLPQLGGSPDLTNDIYKHKYQKYKLKYYLEKQKSMNNH</sequence>
<dbReference type="Gene3D" id="3.40.30.10">
    <property type="entry name" value="Glutaredoxin"/>
    <property type="match status" value="1"/>
</dbReference>
<dbReference type="EMBL" id="MK072206">
    <property type="protein sequence ID" value="AYV80080.1"/>
    <property type="molecule type" value="Genomic_DNA"/>
</dbReference>
<evidence type="ECO:0008006" key="2">
    <source>
        <dbReference type="Google" id="ProtNLM"/>
    </source>
</evidence>
<dbReference type="SUPFAM" id="SSF52833">
    <property type="entry name" value="Thioredoxin-like"/>
    <property type="match status" value="1"/>
</dbReference>